<keyword evidence="12 19" id="KW-1278">Translocase</keyword>
<feature type="transmembrane region" description="Helical" evidence="19">
    <location>
        <begin position="220"/>
        <end position="237"/>
    </location>
</feature>
<dbReference type="AlphaFoldDB" id="A0AAE4MH38"/>
<comment type="subunit">
    <text evidence="5 19">The complex is composed of 8 subunits; MtrA, MtrB, MtrC, MtrD, MtrE, MtrF, MtrG and MtrH.</text>
</comment>
<evidence type="ECO:0000313" key="20">
    <source>
        <dbReference type="EMBL" id="MDV0443985.1"/>
    </source>
</evidence>
<evidence type="ECO:0000256" key="4">
    <source>
        <dbReference type="ARBA" id="ARBA00007607"/>
    </source>
</evidence>
<reference evidence="20 21" key="1">
    <citation type="submission" date="2023-06" db="EMBL/GenBank/DDBJ databases">
        <title>Genome sequence of Methancorpusculaceae sp. Cs1.</title>
        <authorList>
            <person name="Protasov E."/>
            <person name="Platt K."/>
            <person name="Poehlein A."/>
            <person name="Daniel R."/>
            <person name="Brune A."/>
        </authorList>
    </citation>
    <scope>NUCLEOTIDE SEQUENCE [LARGE SCALE GENOMIC DNA]</scope>
    <source>
        <strain evidence="20 21">Cs1</strain>
    </source>
</reference>
<proteinExistence type="inferred from homology"/>
<keyword evidence="10 19" id="KW-0808">Transferase</keyword>
<organism evidence="20 21">
    <name type="scientific">Methanorbis rubei</name>
    <dbReference type="NCBI Taxonomy" id="3028300"/>
    <lineage>
        <taxon>Archaea</taxon>
        <taxon>Methanobacteriati</taxon>
        <taxon>Methanobacteriota</taxon>
        <taxon>Stenosarchaea group</taxon>
        <taxon>Methanomicrobia</taxon>
        <taxon>Methanomicrobiales</taxon>
        <taxon>Methanocorpusculaceae</taxon>
        <taxon>Methanorbis</taxon>
    </lineage>
</organism>
<dbReference type="RefSeq" id="WP_338096492.1">
    <property type="nucleotide sequence ID" value="NZ_JAWDKB010000005.1"/>
</dbReference>
<keyword evidence="7 19" id="KW-1003">Cell membrane</keyword>
<name>A0AAE4MH38_9EURY</name>
<comment type="similarity">
    <text evidence="4 19">Belongs to the MtrC family.</text>
</comment>
<evidence type="ECO:0000256" key="7">
    <source>
        <dbReference type="ARBA" id="ARBA00022475"/>
    </source>
</evidence>
<comment type="pathway">
    <text evidence="3 19">One-carbon metabolism; methanogenesis from CO(2); methyl-coenzyme M from 5,10-methylene-5,6,7,8-tetrahydromethanopterin: step 2/2.</text>
</comment>
<dbReference type="Proteomes" id="UP001283212">
    <property type="component" value="Unassembled WGS sequence"/>
</dbReference>
<evidence type="ECO:0000256" key="3">
    <source>
        <dbReference type="ARBA" id="ARBA00004839"/>
    </source>
</evidence>
<feature type="transmembrane region" description="Helical" evidence="19">
    <location>
        <begin position="97"/>
        <end position="120"/>
    </location>
</feature>
<evidence type="ECO:0000256" key="16">
    <source>
        <dbReference type="ARBA" id="ARBA00029817"/>
    </source>
</evidence>
<accession>A0AAE4MH38</accession>
<dbReference type="EC" id="7.2.1.4" evidence="18 19"/>
<feature type="transmembrane region" description="Helical" evidence="19">
    <location>
        <begin position="243"/>
        <end position="260"/>
    </location>
</feature>
<comment type="catalytic activity">
    <reaction evidence="17 19">
        <text>5-methyl-5,6,7,8-tetrahydromethanopterin + coenzyme M + 2 Na(+)(in) = 5,6,7,8-tetrahydromethanopterin + methyl-coenzyme M + 2 Na(+)(out)</text>
        <dbReference type="Rhea" id="RHEA:53492"/>
        <dbReference type="ChEBI" id="CHEBI:29101"/>
        <dbReference type="ChEBI" id="CHEBI:58103"/>
        <dbReference type="ChEBI" id="CHEBI:58116"/>
        <dbReference type="ChEBI" id="CHEBI:58286"/>
        <dbReference type="ChEBI" id="CHEBI:58319"/>
        <dbReference type="EC" id="7.2.1.4"/>
    </reaction>
</comment>
<evidence type="ECO:0000256" key="8">
    <source>
        <dbReference type="ARBA" id="ARBA00022563"/>
    </source>
</evidence>
<dbReference type="GO" id="GO:0006730">
    <property type="term" value="P:one-carbon metabolic process"/>
    <property type="evidence" value="ECO:0007669"/>
    <property type="project" value="UniProtKB-UniRule"/>
</dbReference>
<protein>
    <recommendedName>
        <fullName evidence="6 19">Tetrahydromethanopterin S-methyltransferase subunit C</fullName>
        <ecNumber evidence="18 19">7.2.1.4</ecNumber>
    </recommendedName>
    <alternativeName>
        <fullName evidence="16 19">N5-methyltetrahydromethanopterin--coenzyme M methyltransferase subunit C</fullName>
    </alternativeName>
</protein>
<feature type="transmembrane region" description="Helical" evidence="19">
    <location>
        <begin position="181"/>
        <end position="200"/>
    </location>
</feature>
<keyword evidence="14 19" id="KW-0484">Methanogenesis</keyword>
<dbReference type="NCBIfam" id="TIGR01148">
    <property type="entry name" value="mtrC"/>
    <property type="match status" value="1"/>
</dbReference>
<evidence type="ECO:0000313" key="21">
    <source>
        <dbReference type="Proteomes" id="UP001283212"/>
    </source>
</evidence>
<keyword evidence="21" id="KW-1185">Reference proteome</keyword>
<evidence type="ECO:0000256" key="10">
    <source>
        <dbReference type="ARBA" id="ARBA00022679"/>
    </source>
</evidence>
<evidence type="ECO:0000256" key="18">
    <source>
        <dbReference type="ARBA" id="ARBA00044970"/>
    </source>
</evidence>
<evidence type="ECO:0000256" key="13">
    <source>
        <dbReference type="ARBA" id="ARBA00022989"/>
    </source>
</evidence>
<feature type="transmembrane region" description="Helical" evidence="19">
    <location>
        <begin position="65"/>
        <end position="91"/>
    </location>
</feature>
<dbReference type="GO" id="GO:0032259">
    <property type="term" value="P:methylation"/>
    <property type="evidence" value="ECO:0007669"/>
    <property type="project" value="UniProtKB-KW"/>
</dbReference>
<dbReference type="HAMAP" id="MF_01096">
    <property type="entry name" value="MtrC"/>
    <property type="match status" value="1"/>
</dbReference>
<dbReference type="InterPro" id="IPR005865">
    <property type="entry name" value="THM_MeTrfase_su_C"/>
</dbReference>
<dbReference type="PIRSF" id="PIRSF006530">
    <property type="entry name" value="MtrC"/>
    <property type="match status" value="1"/>
</dbReference>
<evidence type="ECO:0000256" key="2">
    <source>
        <dbReference type="ARBA" id="ARBA00004651"/>
    </source>
</evidence>
<sequence>MSVKVEASHDGIPHNKVMAMGLILALVSLYIAVAGAYAGYDYLAFFGGIAAVGALIWGNSTIKKLCSYGIGTGVPSAGMLAFGSGVLAMLFAAKLAVINVFLVPIAGLIIALIVGLVLGWISNSVLNMKIPVMTRSIAELAAVGCVALMGLTVVATGHVAFSEITAFNLDIFGITVSFYDVSYIGAGLIAVSFMLGAIALQHPFNACLGPGEKQDRTNMLAIECGFLSMIVMAVISFAFVSLVAAWISLVIALIGWFVSYKKYFALSKRDAAAWLDAKPFSDAEE</sequence>
<evidence type="ECO:0000256" key="12">
    <source>
        <dbReference type="ARBA" id="ARBA00022967"/>
    </source>
</evidence>
<evidence type="ECO:0000256" key="9">
    <source>
        <dbReference type="ARBA" id="ARBA00022603"/>
    </source>
</evidence>
<keyword evidence="9 19" id="KW-0489">Methyltransferase</keyword>
<evidence type="ECO:0000256" key="15">
    <source>
        <dbReference type="ARBA" id="ARBA00023136"/>
    </source>
</evidence>
<feature type="transmembrane region" description="Helical" evidence="19">
    <location>
        <begin position="42"/>
        <end position="58"/>
    </location>
</feature>
<evidence type="ECO:0000256" key="19">
    <source>
        <dbReference type="HAMAP-Rule" id="MF_01096"/>
    </source>
</evidence>
<dbReference type="GO" id="GO:0019386">
    <property type="term" value="P:methanogenesis, from carbon dioxide"/>
    <property type="evidence" value="ECO:0007669"/>
    <property type="project" value="UniProtKB-UniRule"/>
</dbReference>
<evidence type="ECO:0000256" key="14">
    <source>
        <dbReference type="ARBA" id="ARBA00022994"/>
    </source>
</evidence>
<evidence type="ECO:0000256" key="11">
    <source>
        <dbReference type="ARBA" id="ARBA00022692"/>
    </source>
</evidence>
<dbReference type="EMBL" id="JAWDKB010000005">
    <property type="protein sequence ID" value="MDV0443985.1"/>
    <property type="molecule type" value="Genomic_DNA"/>
</dbReference>
<comment type="function">
    <text evidence="1 19">Part of a complex that catalyzes the formation of methyl-coenzyme M and tetrahydromethanopterin from coenzyme M and methyl-tetrahydromethanopterin. This is an energy-conserving, sodium-ion translocating step.</text>
</comment>
<evidence type="ECO:0000256" key="5">
    <source>
        <dbReference type="ARBA" id="ARBA00011616"/>
    </source>
</evidence>
<keyword evidence="8 19" id="KW-0554">One-carbon metabolism</keyword>
<comment type="subcellular location">
    <subcellularLocation>
        <location evidence="2 19">Cell membrane</location>
        <topology evidence="2 19">Multi-pass membrane protein</topology>
    </subcellularLocation>
</comment>
<keyword evidence="11 19" id="KW-0812">Transmembrane</keyword>
<gene>
    <name evidence="19" type="primary">mtrC</name>
    <name evidence="20" type="ORF">McpCs1_13730</name>
</gene>
<comment type="caution">
    <text evidence="20">The sequence shown here is derived from an EMBL/GenBank/DDBJ whole genome shotgun (WGS) entry which is preliminary data.</text>
</comment>
<feature type="transmembrane region" description="Helical" evidence="19">
    <location>
        <begin position="17"/>
        <end position="36"/>
    </location>
</feature>
<feature type="transmembrane region" description="Helical" evidence="19">
    <location>
        <begin position="140"/>
        <end position="161"/>
    </location>
</feature>
<keyword evidence="13 19" id="KW-1133">Transmembrane helix</keyword>
<dbReference type="GO" id="GO:0030269">
    <property type="term" value="F:tetrahydromethanopterin S-methyltransferase activity"/>
    <property type="evidence" value="ECO:0007669"/>
    <property type="project" value="UniProtKB-UniRule"/>
</dbReference>
<keyword evidence="15 19" id="KW-0472">Membrane</keyword>
<dbReference type="Pfam" id="PF04211">
    <property type="entry name" value="MtrC"/>
    <property type="match status" value="1"/>
</dbReference>
<evidence type="ECO:0000256" key="1">
    <source>
        <dbReference type="ARBA" id="ARBA00002533"/>
    </source>
</evidence>
<dbReference type="GO" id="GO:0005886">
    <property type="term" value="C:plasma membrane"/>
    <property type="evidence" value="ECO:0007669"/>
    <property type="project" value="UniProtKB-SubCell"/>
</dbReference>
<evidence type="ECO:0000256" key="17">
    <source>
        <dbReference type="ARBA" id="ARBA00044880"/>
    </source>
</evidence>
<evidence type="ECO:0000256" key="6">
    <source>
        <dbReference type="ARBA" id="ARBA00015131"/>
    </source>
</evidence>